<evidence type="ECO:0000313" key="6">
    <source>
        <dbReference type="EnsemblMetazoa" id="CapteP93602"/>
    </source>
</evidence>
<dbReference type="FunCoup" id="R7ULG4">
    <property type="interactions" value="1063"/>
</dbReference>
<dbReference type="InterPro" id="IPR001940">
    <property type="entry name" value="Peptidase_S1C"/>
</dbReference>
<proteinExistence type="inferred from homology"/>
<dbReference type="HOGENOM" id="CLU_020120_6_0_1"/>
<dbReference type="Gene3D" id="2.40.10.120">
    <property type="match status" value="1"/>
</dbReference>
<dbReference type="STRING" id="283909.R7ULG4"/>
<dbReference type="Gene3D" id="2.30.42.10">
    <property type="match status" value="1"/>
</dbReference>
<evidence type="ECO:0000259" key="4">
    <source>
        <dbReference type="SMART" id="SM00228"/>
    </source>
</evidence>
<organism evidence="5">
    <name type="scientific">Capitella teleta</name>
    <name type="common">Polychaete worm</name>
    <dbReference type="NCBI Taxonomy" id="283909"/>
    <lineage>
        <taxon>Eukaryota</taxon>
        <taxon>Metazoa</taxon>
        <taxon>Spiralia</taxon>
        <taxon>Lophotrochozoa</taxon>
        <taxon>Annelida</taxon>
        <taxon>Polychaeta</taxon>
        <taxon>Sedentaria</taxon>
        <taxon>Scolecida</taxon>
        <taxon>Capitellidae</taxon>
        <taxon>Capitella</taxon>
    </lineage>
</organism>
<reference evidence="6" key="3">
    <citation type="submission" date="2015-06" db="UniProtKB">
        <authorList>
            <consortium name="EnsemblMetazoa"/>
        </authorList>
    </citation>
    <scope>IDENTIFICATION</scope>
</reference>
<dbReference type="InterPro" id="IPR036034">
    <property type="entry name" value="PDZ_sf"/>
</dbReference>
<dbReference type="Proteomes" id="UP000014760">
    <property type="component" value="Unassembled WGS sequence"/>
</dbReference>
<evidence type="ECO:0000313" key="5">
    <source>
        <dbReference type="EMBL" id="ELU04102.1"/>
    </source>
</evidence>
<accession>R7ULG4</accession>
<dbReference type="OrthoDB" id="4217619at2759"/>
<evidence type="ECO:0000256" key="2">
    <source>
        <dbReference type="ARBA" id="ARBA00022670"/>
    </source>
</evidence>
<dbReference type="GO" id="GO:0043065">
    <property type="term" value="P:positive regulation of apoptotic process"/>
    <property type="evidence" value="ECO:0007669"/>
    <property type="project" value="TreeGrafter"/>
</dbReference>
<dbReference type="GO" id="GO:0004252">
    <property type="term" value="F:serine-type endopeptidase activity"/>
    <property type="evidence" value="ECO:0007669"/>
    <property type="project" value="InterPro"/>
</dbReference>
<dbReference type="EMBL" id="AMQN01001454">
    <property type="status" value="NOT_ANNOTATED_CDS"/>
    <property type="molecule type" value="Genomic_DNA"/>
</dbReference>
<evidence type="ECO:0000256" key="1">
    <source>
        <dbReference type="ARBA" id="ARBA00010541"/>
    </source>
</evidence>
<keyword evidence="7" id="KW-1185">Reference proteome</keyword>
<dbReference type="CDD" id="cd06785">
    <property type="entry name" value="cpPDZ_HtrA-like"/>
    <property type="match status" value="1"/>
</dbReference>
<keyword evidence="2" id="KW-0645">Protease</keyword>
<evidence type="ECO:0000313" key="7">
    <source>
        <dbReference type="Proteomes" id="UP000014760"/>
    </source>
</evidence>
<protein>
    <recommendedName>
        <fullName evidence="4">PDZ domain-containing protein</fullName>
    </recommendedName>
</protein>
<dbReference type="Pfam" id="PF13180">
    <property type="entry name" value="PDZ_2"/>
    <property type="match status" value="1"/>
</dbReference>
<dbReference type="SUPFAM" id="SSF50494">
    <property type="entry name" value="Trypsin-like serine proteases"/>
    <property type="match status" value="1"/>
</dbReference>
<sequence length="367" mass="39890">MNHIKCKRFATAFVSSCVGLAVLQSFVSDFSVKKATSLLPVLHAEDLAPPKSNRQKWNFLSECVEKAMPALVHIQCEPPNNGQPFSHLHSTGSGFIIREDGLIVTNAHIVRGMKQVLVKIHDGKIYYGLVIAVDHVSDLAAIKIEAKNLPTLKLGDSKDVRAGEWVVALGSPFDLVNSAAAGIVSSVARGSEELGLQKAMEYIQSDVIIDFGNSGGPLVNLDGEAIGMNNMKGPTGISFSIPSNYIKDFVERAKVIDERSDNTQKQCFFLGVDFLTLTPNIIPELQTLRPDFPHDLGMGVVLIKVARGSPAFRYGLRPLDVITSINGQPIKVASEVTAAIASGQQLKIQFRRGQLTYETIVVPQPQY</sequence>
<evidence type="ECO:0000256" key="3">
    <source>
        <dbReference type="ARBA" id="ARBA00022801"/>
    </source>
</evidence>
<dbReference type="PRINTS" id="PR00834">
    <property type="entry name" value="PROTEASES2C"/>
</dbReference>
<gene>
    <name evidence="5" type="ORF">CAPTEDRAFT_93602</name>
</gene>
<keyword evidence="3" id="KW-0378">Hydrolase</keyword>
<reference evidence="7" key="1">
    <citation type="submission" date="2012-12" db="EMBL/GenBank/DDBJ databases">
        <authorList>
            <person name="Hellsten U."/>
            <person name="Grimwood J."/>
            <person name="Chapman J.A."/>
            <person name="Shapiro H."/>
            <person name="Aerts A."/>
            <person name="Otillar R.P."/>
            <person name="Terry A.Y."/>
            <person name="Boore J.L."/>
            <person name="Simakov O."/>
            <person name="Marletaz F."/>
            <person name="Cho S.-J."/>
            <person name="Edsinger-Gonzales E."/>
            <person name="Havlak P."/>
            <person name="Kuo D.-H."/>
            <person name="Larsson T."/>
            <person name="Lv J."/>
            <person name="Arendt D."/>
            <person name="Savage R."/>
            <person name="Osoegawa K."/>
            <person name="de Jong P."/>
            <person name="Lindberg D.R."/>
            <person name="Seaver E.C."/>
            <person name="Weisblat D.A."/>
            <person name="Putnam N.H."/>
            <person name="Grigoriev I.V."/>
            <person name="Rokhsar D.S."/>
        </authorList>
    </citation>
    <scope>NUCLEOTIDE SEQUENCE</scope>
    <source>
        <strain evidence="7">I ESC-2004</strain>
    </source>
</reference>
<dbReference type="SMART" id="SM00228">
    <property type="entry name" value="PDZ"/>
    <property type="match status" value="1"/>
</dbReference>
<feature type="domain" description="PDZ" evidence="4">
    <location>
        <begin position="268"/>
        <end position="354"/>
    </location>
</feature>
<dbReference type="EnsemblMetazoa" id="CapteT93602">
    <property type="protein sequence ID" value="CapteP93602"/>
    <property type="gene ID" value="CapteG93602"/>
</dbReference>
<dbReference type="SUPFAM" id="SSF50156">
    <property type="entry name" value="PDZ domain-like"/>
    <property type="match status" value="1"/>
</dbReference>
<dbReference type="InterPro" id="IPR009003">
    <property type="entry name" value="Peptidase_S1_PA"/>
</dbReference>
<name>R7ULG4_CAPTE</name>
<dbReference type="PANTHER" id="PTHR22939:SF129">
    <property type="entry name" value="SERINE PROTEASE HTRA2, MITOCHONDRIAL"/>
    <property type="match status" value="1"/>
</dbReference>
<dbReference type="InterPro" id="IPR001478">
    <property type="entry name" value="PDZ"/>
</dbReference>
<dbReference type="PANTHER" id="PTHR22939">
    <property type="entry name" value="SERINE PROTEASE FAMILY S1C HTRA-RELATED"/>
    <property type="match status" value="1"/>
</dbReference>
<dbReference type="EMBL" id="KB302615">
    <property type="protein sequence ID" value="ELU04102.1"/>
    <property type="molecule type" value="Genomic_DNA"/>
</dbReference>
<reference evidence="5 7" key="2">
    <citation type="journal article" date="2013" name="Nature">
        <title>Insights into bilaterian evolution from three spiralian genomes.</title>
        <authorList>
            <person name="Simakov O."/>
            <person name="Marletaz F."/>
            <person name="Cho S.J."/>
            <person name="Edsinger-Gonzales E."/>
            <person name="Havlak P."/>
            <person name="Hellsten U."/>
            <person name="Kuo D.H."/>
            <person name="Larsson T."/>
            <person name="Lv J."/>
            <person name="Arendt D."/>
            <person name="Savage R."/>
            <person name="Osoegawa K."/>
            <person name="de Jong P."/>
            <person name="Grimwood J."/>
            <person name="Chapman J.A."/>
            <person name="Shapiro H."/>
            <person name="Aerts A."/>
            <person name="Otillar R.P."/>
            <person name="Terry A.Y."/>
            <person name="Boore J.L."/>
            <person name="Grigoriev I.V."/>
            <person name="Lindberg D.R."/>
            <person name="Seaver E.C."/>
            <person name="Weisblat D.A."/>
            <person name="Putnam N.H."/>
            <person name="Rokhsar D.S."/>
        </authorList>
    </citation>
    <scope>NUCLEOTIDE SEQUENCE</scope>
    <source>
        <strain evidence="5 7">I ESC-2004</strain>
    </source>
</reference>
<comment type="similarity">
    <text evidence="1">Belongs to the peptidase S1C family.</text>
</comment>
<dbReference type="GO" id="GO:0006508">
    <property type="term" value="P:proteolysis"/>
    <property type="evidence" value="ECO:0007669"/>
    <property type="project" value="UniProtKB-KW"/>
</dbReference>
<dbReference type="GO" id="GO:0012501">
    <property type="term" value="P:programmed cell death"/>
    <property type="evidence" value="ECO:0007669"/>
    <property type="project" value="TreeGrafter"/>
</dbReference>
<dbReference type="AlphaFoldDB" id="R7ULG4"/>
<dbReference type="Pfam" id="PF13365">
    <property type="entry name" value="Trypsin_2"/>
    <property type="match status" value="1"/>
</dbReference>
<dbReference type="OMA" id="IMSPEGY"/>